<dbReference type="AlphaFoldDB" id="A0A158KW14"/>
<sequence length="256" mass="28038">MKLTERVGRGVRLTPAGQALVGYAERVMVVLDEARSALAVLKREIAGELRVAAFPSVASAVLPNTVKALQQVFPRLHIILEELEPVDGLAALRSWRADIALIDNLSTMVSAKQESIETVPLAEDVLSVALASDHPLSRKSSLSVAHLKHETWAIDSKSSVFSEFITNLCRRSGFEPRVNAQCRGFEMVGAMVASGCSVSVVPGLWLVRPQAGVAWVKLRPEVRRKIYVAFRRGERNHPAINVFLEEVVRTAGRLVT</sequence>
<dbReference type="GO" id="GO:0032993">
    <property type="term" value="C:protein-DNA complex"/>
    <property type="evidence" value="ECO:0007669"/>
    <property type="project" value="TreeGrafter"/>
</dbReference>
<feature type="domain" description="LysR substrate-binding" evidence="5">
    <location>
        <begin position="43"/>
        <end position="249"/>
    </location>
</feature>
<accession>A0A158KW14</accession>
<evidence type="ECO:0000256" key="3">
    <source>
        <dbReference type="ARBA" id="ARBA00023125"/>
    </source>
</evidence>
<dbReference type="Proteomes" id="UP000055019">
    <property type="component" value="Unassembled WGS sequence"/>
</dbReference>
<keyword evidence="7" id="KW-1185">Reference proteome</keyword>
<comment type="caution">
    <text evidence="6">The sequence shown here is derived from an EMBL/GenBank/DDBJ whole genome shotgun (WGS) entry which is preliminary data.</text>
</comment>
<gene>
    <name evidence="6" type="ORF">AWB74_07273</name>
</gene>
<dbReference type="Gene3D" id="3.40.190.10">
    <property type="entry name" value="Periplasmic binding protein-like II"/>
    <property type="match status" value="2"/>
</dbReference>
<dbReference type="InterPro" id="IPR036388">
    <property type="entry name" value="WH-like_DNA-bd_sf"/>
</dbReference>
<name>A0A158KW14_9BURK</name>
<dbReference type="Pfam" id="PF03466">
    <property type="entry name" value="LysR_substrate"/>
    <property type="match status" value="1"/>
</dbReference>
<dbReference type="GO" id="GO:0003677">
    <property type="term" value="F:DNA binding"/>
    <property type="evidence" value="ECO:0007669"/>
    <property type="project" value="UniProtKB-KW"/>
</dbReference>
<dbReference type="EMBL" id="FCOM02000060">
    <property type="protein sequence ID" value="SAL85366.1"/>
    <property type="molecule type" value="Genomic_DNA"/>
</dbReference>
<organism evidence="6 7">
    <name type="scientific">Caballeronia arvi</name>
    <dbReference type="NCBI Taxonomy" id="1777135"/>
    <lineage>
        <taxon>Bacteria</taxon>
        <taxon>Pseudomonadati</taxon>
        <taxon>Pseudomonadota</taxon>
        <taxon>Betaproteobacteria</taxon>
        <taxon>Burkholderiales</taxon>
        <taxon>Burkholderiaceae</taxon>
        <taxon>Caballeronia</taxon>
    </lineage>
</organism>
<evidence type="ECO:0000313" key="6">
    <source>
        <dbReference type="EMBL" id="SAL85366.1"/>
    </source>
</evidence>
<dbReference type="PANTHER" id="PTHR30346">
    <property type="entry name" value="TRANSCRIPTIONAL DUAL REGULATOR HCAR-RELATED"/>
    <property type="match status" value="1"/>
</dbReference>
<dbReference type="CDD" id="cd08423">
    <property type="entry name" value="PBP2_LTTR_like_6"/>
    <property type="match status" value="1"/>
</dbReference>
<evidence type="ECO:0000256" key="4">
    <source>
        <dbReference type="ARBA" id="ARBA00023163"/>
    </source>
</evidence>
<evidence type="ECO:0000259" key="5">
    <source>
        <dbReference type="Pfam" id="PF03466"/>
    </source>
</evidence>
<dbReference type="GO" id="GO:0003700">
    <property type="term" value="F:DNA-binding transcription factor activity"/>
    <property type="evidence" value="ECO:0007669"/>
    <property type="project" value="TreeGrafter"/>
</dbReference>
<keyword evidence="4" id="KW-0804">Transcription</keyword>
<dbReference type="Gene3D" id="1.10.10.10">
    <property type="entry name" value="Winged helix-like DNA-binding domain superfamily/Winged helix DNA-binding domain"/>
    <property type="match status" value="1"/>
</dbReference>
<dbReference type="PANTHER" id="PTHR30346:SF29">
    <property type="entry name" value="LYSR SUBSTRATE-BINDING"/>
    <property type="match status" value="1"/>
</dbReference>
<dbReference type="InterPro" id="IPR005119">
    <property type="entry name" value="LysR_subst-bd"/>
</dbReference>
<evidence type="ECO:0000313" key="7">
    <source>
        <dbReference type="Proteomes" id="UP000055019"/>
    </source>
</evidence>
<keyword evidence="2" id="KW-0805">Transcription regulation</keyword>
<dbReference type="SUPFAM" id="SSF53850">
    <property type="entry name" value="Periplasmic binding protein-like II"/>
    <property type="match status" value="1"/>
</dbReference>
<keyword evidence="3" id="KW-0238">DNA-binding</keyword>
<evidence type="ECO:0000256" key="2">
    <source>
        <dbReference type="ARBA" id="ARBA00023015"/>
    </source>
</evidence>
<comment type="similarity">
    <text evidence="1">Belongs to the LysR transcriptional regulatory family.</text>
</comment>
<proteinExistence type="inferred from homology"/>
<protein>
    <submittedName>
        <fullName evidence="6">LysR family transcriptional regulator</fullName>
    </submittedName>
</protein>
<reference evidence="6" key="1">
    <citation type="submission" date="2016-01" db="EMBL/GenBank/DDBJ databases">
        <authorList>
            <person name="Peeters C."/>
        </authorList>
    </citation>
    <scope>NUCLEOTIDE SEQUENCE [LARGE SCALE GENOMIC DNA]</scope>
    <source>
        <strain evidence="6">LMG 29317</strain>
    </source>
</reference>
<evidence type="ECO:0000256" key="1">
    <source>
        <dbReference type="ARBA" id="ARBA00009437"/>
    </source>
</evidence>